<feature type="region of interest" description="Disordered" evidence="9">
    <location>
        <begin position="1"/>
        <end position="42"/>
    </location>
</feature>
<evidence type="ECO:0000256" key="3">
    <source>
        <dbReference type="ARBA" id="ARBA00022490"/>
    </source>
</evidence>
<evidence type="ECO:0000313" key="10">
    <source>
        <dbReference type="EMBL" id="KAG0589588.1"/>
    </source>
</evidence>
<dbReference type="Pfam" id="PF06098">
    <property type="entry name" value="Radial_spoke_3"/>
    <property type="match status" value="1"/>
</dbReference>
<evidence type="ECO:0000256" key="2">
    <source>
        <dbReference type="ARBA" id="ARBA00006737"/>
    </source>
</evidence>
<evidence type="ECO:0000256" key="4">
    <source>
        <dbReference type="ARBA" id="ARBA00022553"/>
    </source>
</evidence>
<evidence type="ECO:0000313" key="11">
    <source>
        <dbReference type="Proteomes" id="UP000822688"/>
    </source>
</evidence>
<evidence type="ECO:0000256" key="7">
    <source>
        <dbReference type="ARBA" id="ARBA00023212"/>
    </source>
</evidence>
<dbReference type="InterPro" id="IPR009290">
    <property type="entry name" value="Radial_spoke_3"/>
</dbReference>
<keyword evidence="11" id="KW-1185">Reference proteome</keyword>
<dbReference type="PANTHER" id="PTHR21648:SF0">
    <property type="entry name" value="RADIAL SPOKE HEAD PROTEIN 3 HOMOLOG"/>
    <property type="match status" value="1"/>
</dbReference>
<keyword evidence="3" id="KW-0963">Cytoplasm</keyword>
<sequence length="432" mass="50269">MGFPHCDHHKGTIKKPSGLVKGRPVENPEIERRRQMRNSKLRPVHTVLEIHEKEELDRKRVAPKETILVPPQQNIMYDYRVHRGSPHAQLKSEQLPPPRKLKRKNDGNLSRSRTPTPRPKKLDCYLEPLPKPDREDPDPPPPKRPIPPFAPWPVPPQKETQIWPGDLFWFDDDVEPMIEQLVGRCLEQGYMECQEGWSIEAMRAQQENFEFIKICEVDTWQRMRLAEIRVNEERERRIEQEKIAEYLEILLKIKVEATGIANGFLKRLKTEVLDSLEAKGMFKDPLEDELREMYIPGLIKNMELEYNEIVKYRLTVNLLVDETVECPLYMERAEDGMDIILARLISILDSWISFEDNCMMELDAAESASKRIMEGSVGEVGLVTETSETLLGGMIETTGEASDMAHRIVDNVLNQWREDEQFGDDESEDEEY</sequence>
<dbReference type="PANTHER" id="PTHR21648">
    <property type="entry name" value="FLAGELLAR RADIAL SPOKE PROTEIN 3"/>
    <property type="match status" value="1"/>
</dbReference>
<dbReference type="Proteomes" id="UP000822688">
    <property type="component" value="Chromosome 1"/>
</dbReference>
<proteinExistence type="inferred from homology"/>
<dbReference type="GO" id="GO:0005929">
    <property type="term" value="C:cilium"/>
    <property type="evidence" value="ECO:0007669"/>
    <property type="project" value="TreeGrafter"/>
</dbReference>
<evidence type="ECO:0000256" key="1">
    <source>
        <dbReference type="ARBA" id="ARBA00004611"/>
    </source>
</evidence>
<keyword evidence="4" id="KW-0597">Phosphoprotein</keyword>
<reference evidence="10" key="1">
    <citation type="submission" date="2020-06" db="EMBL/GenBank/DDBJ databases">
        <title>WGS assembly of Ceratodon purpureus strain R40.</title>
        <authorList>
            <person name="Carey S.B."/>
            <person name="Jenkins J."/>
            <person name="Shu S."/>
            <person name="Lovell J.T."/>
            <person name="Sreedasyam A."/>
            <person name="Maumus F."/>
            <person name="Tiley G.P."/>
            <person name="Fernandez-Pozo N."/>
            <person name="Barry K."/>
            <person name="Chen C."/>
            <person name="Wang M."/>
            <person name="Lipzen A."/>
            <person name="Daum C."/>
            <person name="Saski C.A."/>
            <person name="Payton A.C."/>
            <person name="Mcbreen J.C."/>
            <person name="Conrad R.E."/>
            <person name="Kollar L.M."/>
            <person name="Olsson S."/>
            <person name="Huttunen S."/>
            <person name="Landis J.B."/>
            <person name="Wickett N.J."/>
            <person name="Johnson M.G."/>
            <person name="Rensing S.A."/>
            <person name="Grimwood J."/>
            <person name="Schmutz J."/>
            <person name="Mcdaniel S.F."/>
        </authorList>
    </citation>
    <scope>NUCLEOTIDE SEQUENCE</scope>
    <source>
        <strain evidence="10">R40</strain>
    </source>
</reference>
<evidence type="ECO:0000256" key="8">
    <source>
        <dbReference type="ARBA" id="ARBA00023273"/>
    </source>
</evidence>
<keyword evidence="7" id="KW-0206">Cytoskeleton</keyword>
<feature type="compositionally biased region" description="Basic and acidic residues" evidence="9">
    <location>
        <begin position="120"/>
        <end position="134"/>
    </location>
</feature>
<evidence type="ECO:0000256" key="9">
    <source>
        <dbReference type="SAM" id="MobiDB-lite"/>
    </source>
</evidence>
<name>A0A8T0J3U2_CERPU</name>
<comment type="caution">
    <text evidence="10">The sequence shown here is derived from an EMBL/GenBank/DDBJ whole genome shotgun (WGS) entry which is preliminary data.</text>
</comment>
<dbReference type="EMBL" id="CM026421">
    <property type="protein sequence ID" value="KAG0589588.1"/>
    <property type="molecule type" value="Genomic_DNA"/>
</dbReference>
<gene>
    <name evidence="10" type="ORF">KC19_1G032200</name>
</gene>
<evidence type="ECO:0000256" key="5">
    <source>
        <dbReference type="ARBA" id="ARBA00022846"/>
    </source>
</evidence>
<feature type="compositionally biased region" description="Pro residues" evidence="9">
    <location>
        <begin position="139"/>
        <end position="153"/>
    </location>
</feature>
<feature type="compositionally biased region" description="Basic and acidic residues" evidence="9">
    <location>
        <begin position="23"/>
        <end position="33"/>
    </location>
</feature>
<protein>
    <submittedName>
        <fullName evidence="10">Uncharacterized protein</fullName>
    </submittedName>
</protein>
<organism evidence="10 11">
    <name type="scientific">Ceratodon purpureus</name>
    <name type="common">Fire moss</name>
    <name type="synonym">Dicranum purpureum</name>
    <dbReference type="NCBI Taxonomy" id="3225"/>
    <lineage>
        <taxon>Eukaryota</taxon>
        <taxon>Viridiplantae</taxon>
        <taxon>Streptophyta</taxon>
        <taxon>Embryophyta</taxon>
        <taxon>Bryophyta</taxon>
        <taxon>Bryophytina</taxon>
        <taxon>Bryopsida</taxon>
        <taxon>Dicranidae</taxon>
        <taxon>Pseudoditrichales</taxon>
        <taxon>Ditrichaceae</taxon>
        <taxon>Ceratodon</taxon>
    </lineage>
</organism>
<keyword evidence="5" id="KW-0282">Flagellum</keyword>
<evidence type="ECO:0000256" key="6">
    <source>
        <dbReference type="ARBA" id="ARBA00023069"/>
    </source>
</evidence>
<feature type="region of interest" description="Disordered" evidence="9">
    <location>
        <begin position="86"/>
        <end position="153"/>
    </location>
</feature>
<dbReference type="AlphaFoldDB" id="A0A8T0J3U2"/>
<comment type="similarity">
    <text evidence="2">Belongs to the flagellar radial spoke RSP3 family.</text>
</comment>
<keyword evidence="6" id="KW-0969">Cilium</keyword>
<feature type="compositionally biased region" description="Basic and acidic residues" evidence="9">
    <location>
        <begin position="1"/>
        <end position="10"/>
    </location>
</feature>
<accession>A0A8T0J3U2</accession>
<keyword evidence="8" id="KW-0966">Cell projection</keyword>
<comment type="subcellular location">
    <subcellularLocation>
        <location evidence="1">Cytoplasm</location>
        <location evidence="1">Cytoskeleton</location>
        <location evidence="1">Flagellum axoneme</location>
    </subcellularLocation>
</comment>